<dbReference type="Proteomes" id="UP000315295">
    <property type="component" value="Unassembled WGS sequence"/>
</dbReference>
<feature type="transmembrane region" description="Helical" evidence="7">
    <location>
        <begin position="389"/>
        <end position="412"/>
    </location>
</feature>
<keyword evidence="4" id="KW-0256">Endoplasmic reticulum</keyword>
<protein>
    <recommendedName>
        <fullName evidence="10">ER membrane protein complex subunit 6</fullName>
    </recommendedName>
</protein>
<dbReference type="PANTHER" id="PTHR31694">
    <property type="entry name" value="DESICCATION-LIKE PROTEIN"/>
    <property type="match status" value="1"/>
</dbReference>
<comment type="subcellular location">
    <subcellularLocation>
        <location evidence="1">Endoplasmic reticulum membrane</location>
        <topology evidence="1">Multi-pass membrane protein</topology>
    </subcellularLocation>
</comment>
<dbReference type="STRING" id="106549.A0A540K6X7"/>
<dbReference type="AlphaFoldDB" id="A0A540K6X7"/>
<gene>
    <name evidence="8" type="ORF">C1H46_044488</name>
</gene>
<comment type="caution">
    <text evidence="8">The sequence shown here is derived from an EMBL/GenBank/DDBJ whole genome shotgun (WGS) entry which is preliminary data.</text>
</comment>
<evidence type="ECO:0000256" key="1">
    <source>
        <dbReference type="ARBA" id="ARBA00004477"/>
    </source>
</evidence>
<keyword evidence="5 7" id="KW-1133">Transmembrane helix</keyword>
<dbReference type="GO" id="GO:0005789">
    <property type="term" value="C:endoplasmic reticulum membrane"/>
    <property type="evidence" value="ECO:0007669"/>
    <property type="project" value="UniProtKB-SubCell"/>
</dbReference>
<feature type="transmembrane region" description="Helical" evidence="7">
    <location>
        <begin position="358"/>
        <end position="383"/>
    </location>
</feature>
<evidence type="ECO:0000313" key="9">
    <source>
        <dbReference type="Proteomes" id="UP000315295"/>
    </source>
</evidence>
<evidence type="ECO:0000256" key="6">
    <source>
        <dbReference type="ARBA" id="ARBA00023136"/>
    </source>
</evidence>
<comment type="similarity">
    <text evidence="2">Belongs to the EMC6 family.</text>
</comment>
<dbReference type="InterPro" id="IPR029008">
    <property type="entry name" value="EMC6-like"/>
</dbReference>
<keyword evidence="6 7" id="KW-0472">Membrane</keyword>
<evidence type="ECO:0000256" key="3">
    <source>
        <dbReference type="ARBA" id="ARBA00022692"/>
    </source>
</evidence>
<organism evidence="8 9">
    <name type="scientific">Malus baccata</name>
    <name type="common">Siberian crab apple</name>
    <name type="synonym">Pyrus baccata</name>
    <dbReference type="NCBI Taxonomy" id="106549"/>
    <lineage>
        <taxon>Eukaryota</taxon>
        <taxon>Viridiplantae</taxon>
        <taxon>Streptophyta</taxon>
        <taxon>Embryophyta</taxon>
        <taxon>Tracheophyta</taxon>
        <taxon>Spermatophyta</taxon>
        <taxon>Magnoliopsida</taxon>
        <taxon>eudicotyledons</taxon>
        <taxon>Gunneridae</taxon>
        <taxon>Pentapetalae</taxon>
        <taxon>rosids</taxon>
        <taxon>fabids</taxon>
        <taxon>Rosales</taxon>
        <taxon>Rosaceae</taxon>
        <taxon>Amygdaloideae</taxon>
        <taxon>Maleae</taxon>
        <taxon>Malus</taxon>
    </lineage>
</organism>
<keyword evidence="9" id="KW-1185">Reference proteome</keyword>
<feature type="transmembrane region" description="Helical" evidence="7">
    <location>
        <begin position="330"/>
        <end position="351"/>
    </location>
</feature>
<name>A0A540K6X7_MALBA</name>
<sequence>MPLQPPPLLPSSSSSHCLTHPNRFWTTTTTTAPPLSRNHLSEFPLNLEYLEAEFFLYGAFGHGLDTVDPSLTLGGPTPVGAKRAHLVHFARVSSRNLDGEKLDTRESFSHEFDSAFGSPLNPPFDPYANSINYLLASYLIPYVGLTGYVGASPKLQGATSKRLVAGLLGVESGQDAVIRALLYEHANLIVKPYGITVAEFTNRISSLRNKIGRTGLKDEGLVVHEYRGAQGKISGNILAGDKYSVDYDRTPEEILRIVYGIGDERVTGGKNKALSRSANWKSRALRSLLTELILSSRKEEGMGASEKKSSEAAFDVPTLNAENLQSNMKIIYYSRTFMSIIGGVIAGILGFTGLTGFIWYFLIMTVTSVGLIAKTGFAVYSYFDSWNQIILDGFLGGLLSFVLFWTFAYDIVHIF</sequence>
<dbReference type="Pfam" id="PF07019">
    <property type="entry name" value="EMC6"/>
    <property type="match status" value="1"/>
</dbReference>
<keyword evidence="3 7" id="KW-0812">Transmembrane</keyword>
<accession>A0A540K6X7</accession>
<evidence type="ECO:0000256" key="2">
    <source>
        <dbReference type="ARBA" id="ARBA00009436"/>
    </source>
</evidence>
<proteinExistence type="inferred from homology"/>
<dbReference type="EMBL" id="VIEB01002177">
    <property type="protein sequence ID" value="TQD69978.1"/>
    <property type="molecule type" value="Genomic_DNA"/>
</dbReference>
<dbReference type="PANTHER" id="PTHR31694:SF12">
    <property type="entry name" value="DESICCATION-LIKE PROTEIN"/>
    <property type="match status" value="1"/>
</dbReference>
<reference evidence="8 9" key="1">
    <citation type="journal article" date="2019" name="G3 (Bethesda)">
        <title>Sequencing of a Wild Apple (Malus baccata) Genome Unravels the Differences Between Cultivated and Wild Apple Species Regarding Disease Resistance and Cold Tolerance.</title>
        <authorList>
            <person name="Chen X."/>
        </authorList>
    </citation>
    <scope>NUCLEOTIDE SEQUENCE [LARGE SCALE GENOMIC DNA]</scope>
    <source>
        <strain evidence="9">cv. Shandingzi</strain>
        <tissue evidence="8">Leaves</tissue>
    </source>
</reference>
<dbReference type="InterPro" id="IPR052965">
    <property type="entry name" value="Pigment-catalase-like"/>
</dbReference>
<evidence type="ECO:0000256" key="5">
    <source>
        <dbReference type="ARBA" id="ARBA00022989"/>
    </source>
</evidence>
<dbReference type="Pfam" id="PF13668">
    <property type="entry name" value="Ferritin_2"/>
    <property type="match status" value="1"/>
</dbReference>
<evidence type="ECO:0000256" key="7">
    <source>
        <dbReference type="SAM" id="Phobius"/>
    </source>
</evidence>
<evidence type="ECO:0000313" key="8">
    <source>
        <dbReference type="EMBL" id="TQD69978.1"/>
    </source>
</evidence>
<evidence type="ECO:0000256" key="4">
    <source>
        <dbReference type="ARBA" id="ARBA00022824"/>
    </source>
</evidence>
<evidence type="ECO:0008006" key="10">
    <source>
        <dbReference type="Google" id="ProtNLM"/>
    </source>
</evidence>